<evidence type="ECO:0000256" key="1">
    <source>
        <dbReference type="ARBA" id="ARBA00023002"/>
    </source>
</evidence>
<dbReference type="GO" id="GO:0016491">
    <property type="term" value="F:oxidoreductase activity"/>
    <property type="evidence" value="ECO:0007669"/>
    <property type="project" value="UniProtKB-KW"/>
</dbReference>
<dbReference type="SUPFAM" id="SSF52518">
    <property type="entry name" value="Thiamin diphosphate-binding fold (THDP-binding)"/>
    <property type="match status" value="1"/>
</dbReference>
<dbReference type="CDD" id="cd07034">
    <property type="entry name" value="TPP_PYR_PFOR_IOR-alpha_like"/>
    <property type="match status" value="1"/>
</dbReference>
<dbReference type="NCBIfam" id="NF005507">
    <property type="entry name" value="PRK07119.1"/>
    <property type="match status" value="1"/>
</dbReference>
<dbReference type="InterPro" id="IPR002880">
    <property type="entry name" value="Pyrv_Fd/Flavodoxin_OxRdtase_N"/>
</dbReference>
<organism evidence="4 5">
    <name type="scientific">Candidatus Scatomorpha intestinavium</name>
    <dbReference type="NCBI Taxonomy" id="2840922"/>
    <lineage>
        <taxon>Bacteria</taxon>
        <taxon>Bacillati</taxon>
        <taxon>Bacillota</taxon>
        <taxon>Clostridia</taxon>
        <taxon>Eubacteriales</taxon>
        <taxon>Candidatus Scatomorpha</taxon>
    </lineage>
</organism>
<reference evidence="4" key="1">
    <citation type="submission" date="2020-10" db="EMBL/GenBank/DDBJ databases">
        <authorList>
            <person name="Gilroy R."/>
        </authorList>
    </citation>
    <scope>NUCLEOTIDE SEQUENCE</scope>
    <source>
        <strain evidence="4">ChiBcolR7-354</strain>
    </source>
</reference>
<dbReference type="Pfam" id="PF01855">
    <property type="entry name" value="POR_N"/>
    <property type="match status" value="1"/>
</dbReference>
<dbReference type="PANTHER" id="PTHR43088">
    <property type="entry name" value="SUBUNIT OF PYRUVATE:FLAVODOXIN OXIDOREDUCTASE-RELATED"/>
    <property type="match status" value="1"/>
</dbReference>
<dbReference type="PANTHER" id="PTHR43088:SF1">
    <property type="entry name" value="SUBUNIT OF PYRUVATE:FLAVODOXIN OXIDOREDUCTASE"/>
    <property type="match status" value="1"/>
</dbReference>
<dbReference type="Proteomes" id="UP000824262">
    <property type="component" value="Unassembled WGS sequence"/>
</dbReference>
<comment type="caution">
    <text evidence="4">The sequence shown here is derived from an EMBL/GenBank/DDBJ whole genome shotgun (WGS) entry which is preliminary data.</text>
</comment>
<evidence type="ECO:0000313" key="4">
    <source>
        <dbReference type="EMBL" id="HIQ79195.1"/>
    </source>
</evidence>
<sequence length="354" mass="37974">MKGSEAIAEAAIRAGCRFFAGYPITPQNEVPEYFARRMPQVGGTFIQGESEVASSNMAFGAAAAGVRSMTSSSSCGISLKSEAISWMAGARLPVVIANFQRGGPGIGTIQPAQQDYFQATKASGNGGFEMLVLSPSTLQEAVDMTSEAFELADKYSNPVLLLLDGFTGTMMEPVVLPEPLSDEQIKAIRATKTWAATGKHGGEQHKVMCGPGLDTRVSQQQMNRAAAEMYAKWREEECDCELYLVEDAEIIVTAYGISGRIAKSAVNILRGEGIRAGLIRPRRVHPFPVKTYEGLDFASLRGIVSAEMSIPAQFAVDVENVVHGRTKIVTALSSGGDILDREQILDAARGLMKD</sequence>
<name>A0A9D0ZF25_9FIRM</name>
<accession>A0A9D0ZF25</accession>
<dbReference type="InterPro" id="IPR033412">
    <property type="entry name" value="PFOR_II"/>
</dbReference>
<feature type="domain" description="Pyruvate:ferredoxin oxidoreductase core" evidence="3">
    <location>
        <begin position="248"/>
        <end position="339"/>
    </location>
</feature>
<evidence type="ECO:0000259" key="2">
    <source>
        <dbReference type="Pfam" id="PF01855"/>
    </source>
</evidence>
<dbReference type="Gene3D" id="3.40.50.920">
    <property type="match status" value="1"/>
</dbReference>
<dbReference type="Pfam" id="PF17147">
    <property type="entry name" value="PFOR_II"/>
    <property type="match status" value="1"/>
</dbReference>
<evidence type="ECO:0000313" key="5">
    <source>
        <dbReference type="Proteomes" id="UP000824262"/>
    </source>
</evidence>
<feature type="domain" description="Pyruvate flavodoxin/ferredoxin oxidoreductase pyrimidine binding" evidence="2">
    <location>
        <begin position="9"/>
        <end position="233"/>
    </location>
</feature>
<dbReference type="Gene3D" id="3.40.50.970">
    <property type="match status" value="1"/>
</dbReference>
<dbReference type="EMBL" id="DVGA01000085">
    <property type="protein sequence ID" value="HIQ79195.1"/>
    <property type="molecule type" value="Genomic_DNA"/>
</dbReference>
<dbReference type="InterPro" id="IPR009014">
    <property type="entry name" value="Transketo_C/PFOR_II"/>
</dbReference>
<dbReference type="InterPro" id="IPR052368">
    <property type="entry name" value="2-oxoacid_oxidoreductase"/>
</dbReference>
<gene>
    <name evidence="4" type="primary">vorB</name>
    <name evidence="4" type="ORF">IAB77_08045</name>
</gene>
<evidence type="ECO:0000259" key="3">
    <source>
        <dbReference type="Pfam" id="PF17147"/>
    </source>
</evidence>
<keyword evidence="1" id="KW-0560">Oxidoreductase</keyword>
<protein>
    <submittedName>
        <fullName evidence="4">3-methyl-2-oxobutanoate dehydrogenase subunit VorB</fullName>
    </submittedName>
</protein>
<proteinExistence type="predicted"/>
<dbReference type="AlphaFoldDB" id="A0A9D0ZF25"/>
<dbReference type="SUPFAM" id="SSF52922">
    <property type="entry name" value="TK C-terminal domain-like"/>
    <property type="match status" value="1"/>
</dbReference>
<reference evidence="4" key="2">
    <citation type="journal article" date="2021" name="PeerJ">
        <title>Extensive microbial diversity within the chicken gut microbiome revealed by metagenomics and culture.</title>
        <authorList>
            <person name="Gilroy R."/>
            <person name="Ravi A."/>
            <person name="Getino M."/>
            <person name="Pursley I."/>
            <person name="Horton D.L."/>
            <person name="Alikhan N.F."/>
            <person name="Baker D."/>
            <person name="Gharbi K."/>
            <person name="Hall N."/>
            <person name="Watson M."/>
            <person name="Adriaenssens E.M."/>
            <person name="Foster-Nyarko E."/>
            <person name="Jarju S."/>
            <person name="Secka A."/>
            <person name="Antonio M."/>
            <person name="Oren A."/>
            <person name="Chaudhuri R.R."/>
            <person name="La Ragione R."/>
            <person name="Hildebrand F."/>
            <person name="Pallen M.J."/>
        </authorList>
    </citation>
    <scope>NUCLEOTIDE SEQUENCE</scope>
    <source>
        <strain evidence="4">ChiBcolR7-354</strain>
    </source>
</reference>
<dbReference type="InterPro" id="IPR029061">
    <property type="entry name" value="THDP-binding"/>
</dbReference>